<dbReference type="InterPro" id="IPR050807">
    <property type="entry name" value="TransReg_Diox_bact_type"/>
</dbReference>
<accession>A0A316DAR3</accession>
<dbReference type="GO" id="GO:0003700">
    <property type="term" value="F:DNA-binding transcription factor activity"/>
    <property type="evidence" value="ECO:0007669"/>
    <property type="project" value="TreeGrafter"/>
</dbReference>
<dbReference type="PANTHER" id="PTHR46797">
    <property type="entry name" value="HTH-TYPE TRANSCRIPTIONAL REGULATOR"/>
    <property type="match status" value="1"/>
</dbReference>
<dbReference type="Gene3D" id="1.10.260.40">
    <property type="entry name" value="lambda repressor-like DNA-binding domains"/>
    <property type="match status" value="1"/>
</dbReference>
<dbReference type="RefSeq" id="WP_109688808.1">
    <property type="nucleotide sequence ID" value="NZ_QGGL01000007.1"/>
</dbReference>
<dbReference type="PROSITE" id="PS50943">
    <property type="entry name" value="HTH_CROC1"/>
    <property type="match status" value="1"/>
</dbReference>
<dbReference type="PANTHER" id="PTHR46797:SF1">
    <property type="entry name" value="METHYLPHOSPHONATE SYNTHASE"/>
    <property type="match status" value="1"/>
</dbReference>
<dbReference type="SMART" id="SM00530">
    <property type="entry name" value="HTH_XRE"/>
    <property type="match status" value="1"/>
</dbReference>
<dbReference type="Proteomes" id="UP000245634">
    <property type="component" value="Unassembled WGS sequence"/>
</dbReference>
<name>A0A316DAR3_9BACL</name>
<evidence type="ECO:0000256" key="1">
    <source>
        <dbReference type="ARBA" id="ARBA00023125"/>
    </source>
</evidence>
<organism evidence="3 4">
    <name type="scientific">Tumebacillus permanentifrigoris</name>
    <dbReference type="NCBI Taxonomy" id="378543"/>
    <lineage>
        <taxon>Bacteria</taxon>
        <taxon>Bacillati</taxon>
        <taxon>Bacillota</taxon>
        <taxon>Bacilli</taxon>
        <taxon>Bacillales</taxon>
        <taxon>Alicyclobacillaceae</taxon>
        <taxon>Tumebacillus</taxon>
    </lineage>
</organism>
<sequence length="146" mass="16805">MSTMFNKLVGRRIAEELEKRNMSQQQLADQVDCSKQVMSKILRGDKNITIFEMRTIADILGVTVDDLSKPSAVTDLELLRKQVDFEPFFMGEVQSEEGQKGVRRALRIIDLILQQQDIRERINQPEFKARMQQTADFSGLRSLEGE</sequence>
<dbReference type="OrthoDB" id="9808239at2"/>
<dbReference type="EMBL" id="QGGL01000007">
    <property type="protein sequence ID" value="PWK13497.1"/>
    <property type="molecule type" value="Genomic_DNA"/>
</dbReference>
<protein>
    <submittedName>
        <fullName evidence="3">DNA-binding XRE family transcriptional regulator</fullName>
    </submittedName>
</protein>
<dbReference type="GO" id="GO:0005829">
    <property type="term" value="C:cytosol"/>
    <property type="evidence" value="ECO:0007669"/>
    <property type="project" value="TreeGrafter"/>
</dbReference>
<dbReference type="GO" id="GO:0003677">
    <property type="term" value="F:DNA binding"/>
    <property type="evidence" value="ECO:0007669"/>
    <property type="project" value="UniProtKB-KW"/>
</dbReference>
<evidence type="ECO:0000313" key="4">
    <source>
        <dbReference type="Proteomes" id="UP000245634"/>
    </source>
</evidence>
<reference evidence="3 4" key="1">
    <citation type="submission" date="2018-05" db="EMBL/GenBank/DDBJ databases">
        <title>Genomic Encyclopedia of Type Strains, Phase IV (KMG-IV): sequencing the most valuable type-strain genomes for metagenomic binning, comparative biology and taxonomic classification.</title>
        <authorList>
            <person name="Goeker M."/>
        </authorList>
    </citation>
    <scope>NUCLEOTIDE SEQUENCE [LARGE SCALE GENOMIC DNA]</scope>
    <source>
        <strain evidence="3 4">DSM 18773</strain>
    </source>
</reference>
<gene>
    <name evidence="3" type="ORF">C7459_107166</name>
</gene>
<dbReference type="CDD" id="cd00093">
    <property type="entry name" value="HTH_XRE"/>
    <property type="match status" value="1"/>
</dbReference>
<keyword evidence="1 3" id="KW-0238">DNA-binding</keyword>
<evidence type="ECO:0000259" key="2">
    <source>
        <dbReference type="PROSITE" id="PS50943"/>
    </source>
</evidence>
<dbReference type="InterPro" id="IPR001387">
    <property type="entry name" value="Cro/C1-type_HTH"/>
</dbReference>
<dbReference type="AlphaFoldDB" id="A0A316DAR3"/>
<keyword evidence="4" id="KW-1185">Reference proteome</keyword>
<dbReference type="Pfam" id="PF01381">
    <property type="entry name" value="HTH_3"/>
    <property type="match status" value="1"/>
</dbReference>
<comment type="caution">
    <text evidence="3">The sequence shown here is derived from an EMBL/GenBank/DDBJ whole genome shotgun (WGS) entry which is preliminary data.</text>
</comment>
<feature type="domain" description="HTH cro/C1-type" evidence="2">
    <location>
        <begin position="13"/>
        <end position="67"/>
    </location>
</feature>
<dbReference type="InterPro" id="IPR010982">
    <property type="entry name" value="Lambda_DNA-bd_dom_sf"/>
</dbReference>
<evidence type="ECO:0000313" key="3">
    <source>
        <dbReference type="EMBL" id="PWK13497.1"/>
    </source>
</evidence>
<dbReference type="SUPFAM" id="SSF47413">
    <property type="entry name" value="lambda repressor-like DNA-binding domains"/>
    <property type="match status" value="1"/>
</dbReference>
<proteinExistence type="predicted"/>